<dbReference type="EMBL" id="SLUO01000002">
    <property type="protein sequence ID" value="TCL60590.1"/>
    <property type="molecule type" value="Genomic_DNA"/>
</dbReference>
<name>A0A4R1R584_9FIRM</name>
<dbReference type="OrthoDB" id="2329767at2"/>
<dbReference type="Proteomes" id="UP000295718">
    <property type="component" value="Unassembled WGS sequence"/>
</dbReference>
<evidence type="ECO:0000313" key="1">
    <source>
        <dbReference type="EMBL" id="TCL60590.1"/>
    </source>
</evidence>
<dbReference type="AlphaFoldDB" id="A0A4R1R584"/>
<protein>
    <submittedName>
        <fullName evidence="1">Uncharacterized protein</fullName>
    </submittedName>
</protein>
<dbReference type="STRING" id="1469948.GCA_000732725_00324"/>
<organism evidence="1 2">
    <name type="scientific">Kineothrix alysoides</name>
    <dbReference type="NCBI Taxonomy" id="1469948"/>
    <lineage>
        <taxon>Bacteria</taxon>
        <taxon>Bacillati</taxon>
        <taxon>Bacillota</taxon>
        <taxon>Clostridia</taxon>
        <taxon>Lachnospirales</taxon>
        <taxon>Lachnospiraceae</taxon>
        <taxon>Kineothrix</taxon>
    </lineage>
</organism>
<evidence type="ECO:0000313" key="2">
    <source>
        <dbReference type="Proteomes" id="UP000295718"/>
    </source>
</evidence>
<keyword evidence="2" id="KW-1185">Reference proteome</keyword>
<accession>A0A4R1R584</accession>
<gene>
    <name evidence="1" type="ORF">EDD76_102288</name>
</gene>
<proteinExistence type="predicted"/>
<dbReference type="RefSeq" id="WP_031389100.1">
    <property type="nucleotide sequence ID" value="NZ_JPNB01000001.1"/>
</dbReference>
<sequence length="182" mass="21504">MASAYRENLIIKVINESHANAWSQAVNEWEITDCIEDESCSQSCICGKENLRYLYEIHNMITNNYLYPIGSSCIKKFERGDMVEETLIAEDMFKLLHAVENNHFIELSSELFSRKLLRALYDRGAFLPTKHNSYNEFNDYNFMLDMFNKRRISELQEKKARAIILNSIKPYLQSEIRNRVKR</sequence>
<comment type="caution">
    <text evidence="1">The sequence shown here is derived from an EMBL/GenBank/DDBJ whole genome shotgun (WGS) entry which is preliminary data.</text>
</comment>
<reference evidence="1 2" key="1">
    <citation type="submission" date="2019-03" db="EMBL/GenBank/DDBJ databases">
        <title>Genomic Encyclopedia of Type Strains, Phase IV (KMG-IV): sequencing the most valuable type-strain genomes for metagenomic binning, comparative biology and taxonomic classification.</title>
        <authorList>
            <person name="Goeker M."/>
        </authorList>
    </citation>
    <scope>NUCLEOTIDE SEQUENCE [LARGE SCALE GENOMIC DNA]</scope>
    <source>
        <strain evidence="1 2">DSM 100556</strain>
    </source>
</reference>